<dbReference type="Pfam" id="PF01504">
    <property type="entry name" value="PIP5K"/>
    <property type="match status" value="1"/>
</dbReference>
<evidence type="ECO:0000256" key="2">
    <source>
        <dbReference type="SAM" id="MobiDB-lite"/>
    </source>
</evidence>
<keyword evidence="1" id="KW-0067">ATP-binding</keyword>
<accession>A0ABM1TI20</accession>
<dbReference type="InterPro" id="IPR002498">
    <property type="entry name" value="PInositol-4-P-4/5-kinase_core"/>
</dbReference>
<sequence>MASAGDGKIVQRGSKFKKKHFKPKYQKTKIFRANEPILSVLMWGVNHSILELNHVSIPVMLMPEDFKAFSKIKVDNHHFNKETLPSHFVVKEYCPLVFRNLRERFGISDEEYVVCLMTQSIGVTTYENNQLIELMYIVERHGKTLLPQFVAMYRLTVEGAETYLAVMRNIFSSSLKIHHKYDLQSKHTTSLKDSDILKDGKTIHIGPEAKERFLESLSADIEFLKKNNLTDYSLCLGIHDCKKAEDEVAEQEKMEADGSGVENGVLPTDDDEDSAGSGLGQVVPTPPDSPRTGELREVNNGSRFITKRDIYAISSYEKAPNPEIYFMGLVDVLTHCGTKRKSTKAGKHTAASEVSTVQLEQYAQGLIEVLNRILE</sequence>
<reference evidence="5" key="1">
    <citation type="submission" date="2025-08" db="UniProtKB">
        <authorList>
            <consortium name="RefSeq"/>
        </authorList>
    </citation>
    <scope>IDENTIFICATION</scope>
    <source>
        <tissue evidence="5">Muscle</tissue>
    </source>
</reference>
<dbReference type="GeneID" id="106471189"/>
<dbReference type="InterPro" id="IPR027484">
    <property type="entry name" value="PInositol-4-P-5-kinase_N"/>
</dbReference>
<name>A0ABM1TI20_LIMPO</name>
<dbReference type="PANTHER" id="PTHR23086">
    <property type="entry name" value="PHOSPHATIDYLINOSITOL-4-PHOSPHATE 5-KINASE"/>
    <property type="match status" value="1"/>
</dbReference>
<proteinExistence type="predicted"/>
<dbReference type="Proteomes" id="UP000694941">
    <property type="component" value="Unplaced"/>
</dbReference>
<dbReference type="InterPro" id="IPR027483">
    <property type="entry name" value="PInositol-4-P-4/5-kinase_C_sf"/>
</dbReference>
<dbReference type="Gene3D" id="3.30.800.10">
    <property type="entry name" value="Phosphatidylinositol Phosphate Kinase II Beta"/>
    <property type="match status" value="2"/>
</dbReference>
<evidence type="ECO:0000259" key="3">
    <source>
        <dbReference type="PROSITE" id="PS51455"/>
    </source>
</evidence>
<dbReference type="RefSeq" id="XP_022255526.1">
    <property type="nucleotide sequence ID" value="XM_022399818.1"/>
</dbReference>
<dbReference type="Gene3D" id="3.30.810.10">
    <property type="entry name" value="2-Layer Sandwich"/>
    <property type="match status" value="1"/>
</dbReference>
<feature type="region of interest" description="Disordered" evidence="2">
    <location>
        <begin position="253"/>
        <end position="291"/>
    </location>
</feature>
<dbReference type="PANTHER" id="PTHR23086:SF8">
    <property type="entry name" value="PHOSPHATIDYLINOSITOL 5-PHOSPHATE 4-KINASE, ISOFORM A"/>
    <property type="match status" value="1"/>
</dbReference>
<keyword evidence="1" id="KW-0418">Kinase</keyword>
<keyword evidence="1" id="KW-0808">Transferase</keyword>
<protein>
    <submittedName>
        <fullName evidence="5">Phosphatidylinositol 5-phosphate 4-kinase type-2 alpha-like</fullName>
    </submittedName>
</protein>
<dbReference type="SMART" id="SM00330">
    <property type="entry name" value="PIPKc"/>
    <property type="match status" value="1"/>
</dbReference>
<evidence type="ECO:0000256" key="1">
    <source>
        <dbReference type="PROSITE-ProRule" id="PRU00781"/>
    </source>
</evidence>
<feature type="domain" description="PIPK" evidence="3">
    <location>
        <begin position="1"/>
        <end position="374"/>
    </location>
</feature>
<evidence type="ECO:0000313" key="5">
    <source>
        <dbReference type="RefSeq" id="XP_022255526.1"/>
    </source>
</evidence>
<gene>
    <name evidence="5" type="primary">LOC106471189</name>
</gene>
<evidence type="ECO:0000313" key="4">
    <source>
        <dbReference type="Proteomes" id="UP000694941"/>
    </source>
</evidence>
<dbReference type="InterPro" id="IPR023610">
    <property type="entry name" value="PInositol-4/5-P-5/4-kinase"/>
</dbReference>
<keyword evidence="1" id="KW-0547">Nucleotide-binding</keyword>
<dbReference type="SUPFAM" id="SSF56104">
    <property type="entry name" value="SAICAR synthase-like"/>
    <property type="match status" value="1"/>
</dbReference>
<dbReference type="PROSITE" id="PS51455">
    <property type="entry name" value="PIPK"/>
    <property type="match status" value="1"/>
</dbReference>
<organism evidence="4 5">
    <name type="scientific">Limulus polyphemus</name>
    <name type="common">Atlantic horseshoe crab</name>
    <dbReference type="NCBI Taxonomy" id="6850"/>
    <lineage>
        <taxon>Eukaryota</taxon>
        <taxon>Metazoa</taxon>
        <taxon>Ecdysozoa</taxon>
        <taxon>Arthropoda</taxon>
        <taxon>Chelicerata</taxon>
        <taxon>Merostomata</taxon>
        <taxon>Xiphosura</taxon>
        <taxon>Limulidae</taxon>
        <taxon>Limulus</taxon>
    </lineage>
</organism>
<keyword evidence="4" id="KW-1185">Reference proteome</keyword>